<keyword evidence="8" id="KW-0274">FAD</keyword>
<evidence type="ECO:0000313" key="15">
    <source>
        <dbReference type="Proteomes" id="UP000422736"/>
    </source>
</evidence>
<dbReference type="EMBL" id="CP015061">
    <property type="protein sequence ID" value="QGN18380.1"/>
    <property type="molecule type" value="Genomic_DNA"/>
</dbReference>
<comment type="pathway">
    <text evidence="1">Cofactor biosynthesis; FAD biosynthesis; FAD from FMN: step 1/1.</text>
</comment>
<feature type="domain" description="Phosphoadenosine phosphosulphate reductase" evidence="13">
    <location>
        <begin position="103"/>
        <end position="275"/>
    </location>
</feature>
<keyword evidence="15" id="KW-1185">Reference proteome</keyword>
<evidence type="ECO:0000256" key="5">
    <source>
        <dbReference type="ARBA" id="ARBA00022679"/>
    </source>
</evidence>
<keyword evidence="5" id="KW-0808">Transferase</keyword>
<evidence type="ECO:0000256" key="10">
    <source>
        <dbReference type="ARBA" id="ARBA00031145"/>
    </source>
</evidence>
<evidence type="ECO:0000256" key="4">
    <source>
        <dbReference type="ARBA" id="ARBA00022643"/>
    </source>
</evidence>
<evidence type="ECO:0000256" key="1">
    <source>
        <dbReference type="ARBA" id="ARBA00004726"/>
    </source>
</evidence>
<evidence type="ECO:0000256" key="12">
    <source>
        <dbReference type="ARBA" id="ARBA00049494"/>
    </source>
</evidence>
<keyword evidence="3" id="KW-0285">Flavoprotein</keyword>
<dbReference type="Gene3D" id="3.40.50.620">
    <property type="entry name" value="HUPs"/>
    <property type="match status" value="1"/>
</dbReference>
<keyword evidence="4" id="KW-0288">FMN</keyword>
<evidence type="ECO:0000259" key="13">
    <source>
        <dbReference type="Pfam" id="PF01507"/>
    </source>
</evidence>
<evidence type="ECO:0000256" key="2">
    <source>
        <dbReference type="ARBA" id="ARBA00012393"/>
    </source>
</evidence>
<dbReference type="Pfam" id="PF01507">
    <property type="entry name" value="PAPS_reduct"/>
    <property type="match status" value="1"/>
</dbReference>
<keyword evidence="7" id="KW-0547">Nucleotide-binding</keyword>
<dbReference type="PANTHER" id="PTHR23293:SF9">
    <property type="entry name" value="FAD SYNTHASE"/>
    <property type="match status" value="1"/>
</dbReference>
<keyword evidence="6" id="KW-0548">Nucleotidyltransferase</keyword>
<dbReference type="PANTHER" id="PTHR23293">
    <property type="entry name" value="FAD SYNTHETASE-RELATED FMN ADENYLYLTRANSFERASE"/>
    <property type="match status" value="1"/>
</dbReference>
<dbReference type="Proteomes" id="UP000422736">
    <property type="component" value="Chromosome 7"/>
</dbReference>
<evidence type="ECO:0000256" key="11">
    <source>
        <dbReference type="ARBA" id="ARBA00031871"/>
    </source>
</evidence>
<reference evidence="14 15" key="1">
    <citation type="submission" date="2016-03" db="EMBL/GenBank/DDBJ databases">
        <title>How can Kluyveromyces marxianus grow so fast - potential evolutionary course in Saccharomyces Complex revealed by comparative genomics.</title>
        <authorList>
            <person name="Mo W."/>
            <person name="Lu W."/>
            <person name="Yang X."/>
            <person name="Qi J."/>
            <person name="Lv H."/>
        </authorList>
    </citation>
    <scope>NUCLEOTIDE SEQUENCE [LARGE SCALE GENOMIC DNA]</scope>
    <source>
        <strain evidence="14 15">FIM1</strain>
    </source>
</reference>
<dbReference type="InterPro" id="IPR014729">
    <property type="entry name" value="Rossmann-like_a/b/a_fold"/>
</dbReference>
<reference evidence="14 15" key="2">
    <citation type="submission" date="2019-11" db="EMBL/GenBank/DDBJ databases">
        <authorList>
            <person name="Lu H."/>
        </authorList>
    </citation>
    <scope>NUCLEOTIDE SEQUENCE [LARGE SCALE GENOMIC DNA]</scope>
    <source>
        <strain evidence="14 15">FIM1</strain>
    </source>
</reference>
<evidence type="ECO:0000313" key="14">
    <source>
        <dbReference type="EMBL" id="QGN18380.1"/>
    </source>
</evidence>
<protein>
    <recommendedName>
        <fullName evidence="2">FAD synthase</fullName>
        <ecNumber evidence="2">2.7.7.2</ecNumber>
    </recommendedName>
    <alternativeName>
        <fullName evidence="10">FAD pyrophosphorylase</fullName>
    </alternativeName>
    <alternativeName>
        <fullName evidence="11">FMN adenylyltransferase</fullName>
    </alternativeName>
</protein>
<comment type="catalytic activity">
    <reaction evidence="12">
        <text>FMN + ATP + H(+) = FAD + diphosphate</text>
        <dbReference type="Rhea" id="RHEA:17237"/>
        <dbReference type="ChEBI" id="CHEBI:15378"/>
        <dbReference type="ChEBI" id="CHEBI:30616"/>
        <dbReference type="ChEBI" id="CHEBI:33019"/>
        <dbReference type="ChEBI" id="CHEBI:57692"/>
        <dbReference type="ChEBI" id="CHEBI:58210"/>
        <dbReference type="EC" id="2.7.7.2"/>
    </reaction>
</comment>
<accession>A0ABX6F1B7</accession>
<organism evidence="14 15">
    <name type="scientific">Kluyveromyces marxianus</name>
    <name type="common">Yeast</name>
    <name type="synonym">Candida kefyr</name>
    <dbReference type="NCBI Taxonomy" id="4911"/>
    <lineage>
        <taxon>Eukaryota</taxon>
        <taxon>Fungi</taxon>
        <taxon>Dikarya</taxon>
        <taxon>Ascomycota</taxon>
        <taxon>Saccharomycotina</taxon>
        <taxon>Saccharomycetes</taxon>
        <taxon>Saccharomycetales</taxon>
        <taxon>Saccharomycetaceae</taxon>
        <taxon>Kluyveromyces</taxon>
    </lineage>
</organism>
<name>A0ABX6F1B7_KLUMA</name>
<sequence>MTTSSSSSSYTYTRIYKEEAEQGPAAFQVPPLISPLIPPPPMLHEVALHCYNITQSYLAINTEPLLNSTTRETIKHTQHAIQLSRRYLLQDIFSRWDPFNGEISFSYNGGKDCQVLLIIYLGCLWELFMKSIQDSQYGVEYHRFPMDRVPTVYIDQDAMFESAQEFLQESVDRYCLSLYESPKDKQVGMAQAFRNFLAVHPETQAIVIGVRHSDPFGETLRPVQETDENWPRFFRLQPLLHWNLSEIWSFLLYSGEEVCGLYELGFTSLGSVNNTLRNPYLRVPEPVVGATLAPSEQHHSDFEWEIAHNYRGDGQAHCSRVSHGDLQAIREHDASQFHPGWYLTKDEWERAGRLARRK</sequence>
<dbReference type="EC" id="2.7.7.2" evidence="2"/>
<dbReference type="InterPro" id="IPR002500">
    <property type="entry name" value="PAPS_reduct_dom"/>
</dbReference>
<dbReference type="CDD" id="cd23948">
    <property type="entry name" value="FAD_synthase"/>
    <property type="match status" value="1"/>
</dbReference>
<evidence type="ECO:0000256" key="9">
    <source>
        <dbReference type="ARBA" id="ARBA00022840"/>
    </source>
</evidence>
<proteinExistence type="predicted"/>
<evidence type="ECO:0000256" key="6">
    <source>
        <dbReference type="ARBA" id="ARBA00022695"/>
    </source>
</evidence>
<keyword evidence="9" id="KW-0067">ATP-binding</keyword>
<evidence type="ECO:0000256" key="8">
    <source>
        <dbReference type="ARBA" id="ARBA00022827"/>
    </source>
</evidence>
<evidence type="ECO:0000256" key="3">
    <source>
        <dbReference type="ARBA" id="ARBA00022630"/>
    </source>
</evidence>
<gene>
    <name evidence="14" type="primary">FAD1</name>
    <name evidence="14" type="ORF">FIM1_4707</name>
</gene>
<dbReference type="SUPFAM" id="SSF52402">
    <property type="entry name" value="Adenine nucleotide alpha hydrolases-like"/>
    <property type="match status" value="1"/>
</dbReference>
<evidence type="ECO:0000256" key="7">
    <source>
        <dbReference type="ARBA" id="ARBA00022741"/>
    </source>
</evidence>